<dbReference type="GO" id="GO:0007043">
    <property type="term" value="P:cell-cell junction assembly"/>
    <property type="evidence" value="ECO:0007669"/>
    <property type="project" value="TreeGrafter"/>
</dbReference>
<dbReference type="SMART" id="SM00112">
    <property type="entry name" value="CA"/>
    <property type="match status" value="3"/>
</dbReference>
<dbReference type="Proteomes" id="UP000472263">
    <property type="component" value="Chromosome 5"/>
</dbReference>
<dbReference type="GO" id="GO:0000902">
    <property type="term" value="P:cell morphogenesis"/>
    <property type="evidence" value="ECO:0007669"/>
    <property type="project" value="TreeGrafter"/>
</dbReference>
<evidence type="ECO:0000256" key="2">
    <source>
        <dbReference type="ARBA" id="ARBA00022475"/>
    </source>
</evidence>
<dbReference type="PROSITE" id="PS50268">
    <property type="entry name" value="CADHERIN_2"/>
    <property type="match status" value="4"/>
</dbReference>
<dbReference type="InParanoid" id="A0A667ZI92"/>
<keyword evidence="8 11" id="KW-0472">Membrane</keyword>
<evidence type="ECO:0000259" key="12">
    <source>
        <dbReference type="PROSITE" id="PS50268"/>
    </source>
</evidence>
<dbReference type="GO" id="GO:0016342">
    <property type="term" value="C:catenin complex"/>
    <property type="evidence" value="ECO:0007669"/>
    <property type="project" value="TreeGrafter"/>
</dbReference>
<reference evidence="13" key="2">
    <citation type="submission" date="2025-08" db="UniProtKB">
        <authorList>
            <consortium name="Ensembl"/>
        </authorList>
    </citation>
    <scope>IDENTIFICATION</scope>
</reference>
<feature type="domain" description="Cadherin" evidence="12">
    <location>
        <begin position="105"/>
        <end position="191"/>
    </location>
</feature>
<dbReference type="InterPro" id="IPR039808">
    <property type="entry name" value="Cadherin"/>
</dbReference>
<keyword evidence="7" id="KW-0130">Cell adhesion</keyword>
<dbReference type="SUPFAM" id="SSF49313">
    <property type="entry name" value="Cadherin-like"/>
    <property type="match status" value="4"/>
</dbReference>
<keyword evidence="11" id="KW-0812">Transmembrane</keyword>
<dbReference type="Pfam" id="PF00028">
    <property type="entry name" value="Cadherin"/>
    <property type="match status" value="3"/>
</dbReference>
<feature type="domain" description="Cadherin" evidence="12">
    <location>
        <begin position="197"/>
        <end position="292"/>
    </location>
</feature>
<dbReference type="PROSITE" id="PS00232">
    <property type="entry name" value="CADHERIN_1"/>
    <property type="match status" value="2"/>
</dbReference>
<dbReference type="GeneTree" id="ENSGT00940000155218"/>
<keyword evidence="14" id="KW-1185">Reference proteome</keyword>
<dbReference type="InterPro" id="IPR002126">
    <property type="entry name" value="Cadherin-like_dom"/>
</dbReference>
<keyword evidence="4" id="KW-0732">Signal</keyword>
<protein>
    <submittedName>
        <fullName evidence="13">Cadherin 27</fullName>
    </submittedName>
</protein>
<keyword evidence="2" id="KW-1003">Cell membrane</keyword>
<reference evidence="13" key="1">
    <citation type="submission" date="2019-06" db="EMBL/GenBank/DDBJ databases">
        <authorList>
            <consortium name="Wellcome Sanger Institute Data Sharing"/>
        </authorList>
    </citation>
    <scope>NUCLEOTIDE SEQUENCE [LARGE SCALE GENOMIC DNA]</scope>
</reference>
<proteinExistence type="predicted"/>
<dbReference type="InterPro" id="IPR015919">
    <property type="entry name" value="Cadherin-like_sf"/>
</dbReference>
<dbReference type="GO" id="GO:0007156">
    <property type="term" value="P:homophilic cell adhesion via plasma membrane adhesion molecules"/>
    <property type="evidence" value="ECO:0007669"/>
    <property type="project" value="InterPro"/>
</dbReference>
<dbReference type="FunFam" id="2.60.40.60:FF:000095">
    <property type="entry name" value="Cadherin 13"/>
    <property type="match status" value="1"/>
</dbReference>
<evidence type="ECO:0000256" key="3">
    <source>
        <dbReference type="ARBA" id="ARBA00022723"/>
    </source>
</evidence>
<evidence type="ECO:0000256" key="6">
    <source>
        <dbReference type="ARBA" id="ARBA00022837"/>
    </source>
</evidence>
<dbReference type="CDD" id="cd11304">
    <property type="entry name" value="Cadherin_repeat"/>
    <property type="match status" value="3"/>
</dbReference>
<evidence type="ECO:0000313" key="13">
    <source>
        <dbReference type="Ensembl" id="ENSMMDP00005042710.1"/>
    </source>
</evidence>
<evidence type="ECO:0000256" key="4">
    <source>
        <dbReference type="ARBA" id="ARBA00022729"/>
    </source>
</evidence>
<feature type="transmembrane region" description="Helical" evidence="11">
    <location>
        <begin position="500"/>
        <end position="520"/>
    </location>
</feature>
<keyword evidence="9" id="KW-0325">Glycoprotein</keyword>
<dbReference type="Gene3D" id="2.60.40.60">
    <property type="entry name" value="Cadherins"/>
    <property type="match status" value="4"/>
</dbReference>
<evidence type="ECO:0000256" key="8">
    <source>
        <dbReference type="ARBA" id="ARBA00023136"/>
    </source>
</evidence>
<dbReference type="GO" id="GO:0016339">
    <property type="term" value="P:calcium-dependent cell-cell adhesion via plasma membrane cell adhesion molecules"/>
    <property type="evidence" value="ECO:0007669"/>
    <property type="project" value="TreeGrafter"/>
</dbReference>
<dbReference type="PRINTS" id="PR00205">
    <property type="entry name" value="CADHERIN"/>
</dbReference>
<reference evidence="13" key="3">
    <citation type="submission" date="2025-09" db="UniProtKB">
        <authorList>
            <consortium name="Ensembl"/>
        </authorList>
    </citation>
    <scope>IDENTIFICATION</scope>
</reference>
<dbReference type="GO" id="GO:0008013">
    <property type="term" value="F:beta-catenin binding"/>
    <property type="evidence" value="ECO:0007669"/>
    <property type="project" value="TreeGrafter"/>
</dbReference>
<comment type="subcellular location">
    <subcellularLocation>
        <location evidence="1">Cell membrane</location>
    </subcellularLocation>
</comment>
<organism evidence="13 14">
    <name type="scientific">Myripristis murdjan</name>
    <name type="common">pinecone soldierfish</name>
    <dbReference type="NCBI Taxonomy" id="586833"/>
    <lineage>
        <taxon>Eukaryota</taxon>
        <taxon>Metazoa</taxon>
        <taxon>Chordata</taxon>
        <taxon>Craniata</taxon>
        <taxon>Vertebrata</taxon>
        <taxon>Euteleostomi</taxon>
        <taxon>Actinopterygii</taxon>
        <taxon>Neopterygii</taxon>
        <taxon>Teleostei</taxon>
        <taxon>Neoteleostei</taxon>
        <taxon>Acanthomorphata</taxon>
        <taxon>Holocentriformes</taxon>
        <taxon>Holocentridae</taxon>
        <taxon>Myripristis</taxon>
    </lineage>
</organism>
<dbReference type="GO" id="GO:0016477">
    <property type="term" value="P:cell migration"/>
    <property type="evidence" value="ECO:0007669"/>
    <property type="project" value="TreeGrafter"/>
</dbReference>
<accession>A0A667ZI92</accession>
<keyword evidence="11" id="KW-1133">Transmembrane helix</keyword>
<evidence type="ECO:0000313" key="14">
    <source>
        <dbReference type="Proteomes" id="UP000472263"/>
    </source>
</evidence>
<dbReference type="InterPro" id="IPR020894">
    <property type="entry name" value="Cadherin_CS"/>
</dbReference>
<dbReference type="GO" id="GO:0005912">
    <property type="term" value="C:adherens junction"/>
    <property type="evidence" value="ECO:0007669"/>
    <property type="project" value="TreeGrafter"/>
</dbReference>
<evidence type="ECO:0000256" key="9">
    <source>
        <dbReference type="ARBA" id="ARBA00023180"/>
    </source>
</evidence>
<keyword evidence="3" id="KW-0479">Metal-binding</keyword>
<dbReference type="GO" id="GO:0034332">
    <property type="term" value="P:adherens junction organization"/>
    <property type="evidence" value="ECO:0007669"/>
    <property type="project" value="TreeGrafter"/>
</dbReference>
<keyword evidence="5" id="KW-0677">Repeat</keyword>
<name>A0A667ZI92_9TELE</name>
<dbReference type="GO" id="GO:0044331">
    <property type="term" value="P:cell-cell adhesion mediated by cadherin"/>
    <property type="evidence" value="ECO:0007669"/>
    <property type="project" value="TreeGrafter"/>
</dbReference>
<dbReference type="PANTHER" id="PTHR24027">
    <property type="entry name" value="CADHERIN-23"/>
    <property type="match status" value="1"/>
</dbReference>
<dbReference type="PANTHER" id="PTHR24027:SF433">
    <property type="entry name" value="CADHERIN 27-RELATED"/>
    <property type="match status" value="1"/>
</dbReference>
<feature type="domain" description="Cadherin" evidence="12">
    <location>
        <begin position="293"/>
        <end position="400"/>
    </location>
</feature>
<gene>
    <name evidence="13" type="primary">cdh27</name>
</gene>
<evidence type="ECO:0000256" key="1">
    <source>
        <dbReference type="ARBA" id="ARBA00004236"/>
    </source>
</evidence>
<dbReference type="GO" id="GO:0045296">
    <property type="term" value="F:cadherin binding"/>
    <property type="evidence" value="ECO:0007669"/>
    <property type="project" value="TreeGrafter"/>
</dbReference>
<evidence type="ECO:0000256" key="7">
    <source>
        <dbReference type="ARBA" id="ARBA00022889"/>
    </source>
</evidence>
<keyword evidence="6 10" id="KW-0106">Calcium</keyword>
<dbReference type="GO" id="GO:0005509">
    <property type="term" value="F:calcium ion binding"/>
    <property type="evidence" value="ECO:0007669"/>
    <property type="project" value="UniProtKB-UniRule"/>
</dbReference>
<evidence type="ECO:0000256" key="11">
    <source>
        <dbReference type="SAM" id="Phobius"/>
    </source>
</evidence>
<dbReference type="Ensembl" id="ENSMMDT00005043576.1">
    <property type="protein sequence ID" value="ENSMMDP00005042710.1"/>
    <property type="gene ID" value="ENSMMDG00005019670.1"/>
</dbReference>
<dbReference type="AlphaFoldDB" id="A0A667ZI92"/>
<sequence>TCSELLSRQRRTWIIDTFSIEEGHPGPFPYVLGKVSKPLNEENYQSSKSLTNAHFHPKIFEAKRTDLSLDTKLGVEISILDINDNPPSFQRDLYEISIGEERAQAHDRDKAGTPNSTFHYEIKSMSPNPPDAEFFINDLGVISFKGCLDYEVGETYTVVVEAKDHGEVVSLSSSTTILIHVQDGNNHLPSISGQTAGFSLVRLHVTDGDSPNTAAWRAKYFIHGDEGGHFKIETDPETNDGILTVVKPLDFEEGAERELSISVENEVPYFSCKPQFVNLIIQVEDTNDPPVFKVTVKEAKLEENAPIGTWVETVTAVDPDTALNTSFVYMIGDDPDGWVTVDPETGRITTVKPPDRESPNVVNGVYTVIVHAVDNGNPPMTGTATMLIHVKDQNDNVPQLTVDHVDMCVSEGASTTSITAFDPDDEPFTGPFRFELLGEAKGKWRLNTSYDLMKEPSVYAGPHTVELKISDMQSQFAFYNLSVTVCDCSVTPNCRSDRAIVTKMGFGAMGIVFATLFILLCKKLIHCLYWGEAMQQTQHSTKVGIDMFSG</sequence>
<evidence type="ECO:0000256" key="10">
    <source>
        <dbReference type="PROSITE-ProRule" id="PRU00043"/>
    </source>
</evidence>
<feature type="domain" description="Cadherin" evidence="12">
    <location>
        <begin position="18"/>
        <end position="89"/>
    </location>
</feature>
<evidence type="ECO:0000256" key="5">
    <source>
        <dbReference type="ARBA" id="ARBA00022737"/>
    </source>
</evidence>
<dbReference type="FunFam" id="2.60.40.60:FF:000019">
    <property type="entry name" value="Cadherin 2"/>
    <property type="match status" value="1"/>
</dbReference>